<dbReference type="WBParaSite" id="RSKR_0000120400.1">
    <property type="protein sequence ID" value="RSKR_0000120400.1"/>
    <property type="gene ID" value="RSKR_0000120400"/>
</dbReference>
<dbReference type="Proteomes" id="UP000095286">
    <property type="component" value="Unplaced"/>
</dbReference>
<name>A0AC35TJ60_9BILA</name>
<reference evidence="2" key="1">
    <citation type="submission" date="2016-11" db="UniProtKB">
        <authorList>
            <consortium name="WormBaseParasite"/>
        </authorList>
    </citation>
    <scope>IDENTIFICATION</scope>
    <source>
        <strain evidence="2">KR3021</strain>
    </source>
</reference>
<organism evidence="1 2">
    <name type="scientific">Rhabditophanes sp. KR3021</name>
    <dbReference type="NCBI Taxonomy" id="114890"/>
    <lineage>
        <taxon>Eukaryota</taxon>
        <taxon>Metazoa</taxon>
        <taxon>Ecdysozoa</taxon>
        <taxon>Nematoda</taxon>
        <taxon>Chromadorea</taxon>
        <taxon>Rhabditida</taxon>
        <taxon>Tylenchina</taxon>
        <taxon>Panagrolaimomorpha</taxon>
        <taxon>Strongyloidoidea</taxon>
        <taxon>Alloionematidae</taxon>
        <taxon>Rhabditophanes</taxon>
    </lineage>
</organism>
<accession>A0AC35TJ60</accession>
<proteinExistence type="predicted"/>
<sequence>MKTKSAIWVIVVLFVCVIFNNINCNENEKQTFIIVGPSQMDLGKRVLANQMGVTQHIQEPSELTLFTIYTNLPQTTQNLEDISKDQRFVVKRVENIKNTIIIAWKSALEMNLEELNLFGDLIFEINEGLGVVELGPFTVQLETLVKRSALCFGRSEVVLETTNKIYMCNNFEYKHFDLLDTTKPILNIKPTRQHIKTKVPSKWNFNLIDGVEAIQSYDSDQVRGQIKHTHNNKMIHMDAKKLKQIRYANAIKKRKNRKYKRWVADKVILNHDALSGAAKKLECKYRRSCYDTGVLHIESIDHKESLDLSSDAHEATEEEEAELSVDQLKAICKYRKSCYDNVGISEEEKKLLEEDSEGRSILSATKLVLKAPKKTKTLKELAQKALESAMKRKEEAIEIAEESVNYASQLKFNAKEAEFRKKAECKFRKSCYETGHMPEIEVIEGGYYEVFEEKFYSLQELFNIDAFKSEQIAFEDLEEEDKMAYCKYRKSCYESGVIPEISKEEVFEFVDIIEPYQKTLEEKCKFRKSCYESGILPKLHEDEIVVESTFKQILVPHTVSELKSHCKYRKTCYADKADVLERIEEYAEEPAEEPIAEKHQPKVHTNKKVEEKIEEVEEGVDKTEKEIEEKTEEIEEEIVEIKPVKVKKSKKVRVEVPVVDIAEEVIEKPIKIQKSKKKRDVGVKEEIPAAEEDIPKPIKSKKQKKAPKVIVEEIVEPEALPIIEEEIPVVEEEVIEVKVPKVDKKKKSKSAKKDAVAEPIVKEDEPEEIQVHEEPHAPTEANELEQANINLACKYRKSCYESGNVPKIETSSYDLDLDYDLSQLYAAYELAASYVAFTEHRKPAALSEEESEDENAKLACKYRKSCYETGQIPEIEEQPFYVNYGSQEEATPSDKVSEDNFELDDSKLACKYRKSCYETGEIPTIISHVFEAVVPVTDKVDHQKDQEEDASKLACKYRKSCYETGEIPQISEDYFDSPLSSVTPEGETIITDVSTDDGKLACKYRTSCYETGKVPVIVEDYEQVKETLRAQQLQSVDVDDDSEADMKLLCKYRKSCYETGKIPENLNDIPEHVEDIQNTPGMTLELMCKYRKSCYGKAGKVIHDMKEVKRHGKKDSRKTIKKDESKDQTSTSKKDKSKKKDELKESKKAKKDFAKLEEAPQKETVKADLKKEVKADLEKEPVEVDLKKEETKKDSKKEEVKEEIKVSPPHIPNPQQNFTIELTRDIKSVCKYRESCYHKIQDGTPLLEINPQFSRIMMKSCNTFRVSCRQRLGLPLYQKAPRAKNGKKLCPKKKVVLTI</sequence>
<evidence type="ECO:0000313" key="2">
    <source>
        <dbReference type="WBParaSite" id="RSKR_0000120400.1"/>
    </source>
</evidence>
<protein>
    <submittedName>
        <fullName evidence="2">Uncharacterized protein</fullName>
    </submittedName>
</protein>
<evidence type="ECO:0000313" key="1">
    <source>
        <dbReference type="Proteomes" id="UP000095286"/>
    </source>
</evidence>